<evidence type="ECO:0000256" key="5">
    <source>
        <dbReference type="ARBA" id="ARBA00022692"/>
    </source>
</evidence>
<dbReference type="Pfam" id="PF17123">
    <property type="entry name" value="zf-RING_11"/>
    <property type="match status" value="1"/>
</dbReference>
<keyword evidence="4" id="KW-0808">Transferase</keyword>
<dbReference type="Gene3D" id="3.30.40.10">
    <property type="entry name" value="Zinc/RING finger domain, C3HC4 (zinc finger)"/>
    <property type="match status" value="1"/>
</dbReference>
<name>A0A022PWJ5_ERYGU</name>
<evidence type="ECO:0000259" key="12">
    <source>
        <dbReference type="Pfam" id="PF17123"/>
    </source>
</evidence>
<evidence type="ECO:0000256" key="7">
    <source>
        <dbReference type="ARBA" id="ARBA00022833"/>
    </source>
</evidence>
<dbReference type="GO" id="GO:0016567">
    <property type="term" value="P:protein ubiquitination"/>
    <property type="evidence" value="ECO:0007669"/>
    <property type="project" value="InterPro"/>
</dbReference>
<keyword evidence="8 11" id="KW-1133">Transmembrane helix</keyword>
<reference evidence="13 14" key="1">
    <citation type="journal article" date="2013" name="Proc. Natl. Acad. Sci. U.S.A.">
        <title>Fine-scale variation in meiotic recombination in Mimulus inferred from population shotgun sequencing.</title>
        <authorList>
            <person name="Hellsten U."/>
            <person name="Wright K.M."/>
            <person name="Jenkins J."/>
            <person name="Shu S."/>
            <person name="Yuan Y."/>
            <person name="Wessler S.R."/>
            <person name="Schmutz J."/>
            <person name="Willis J.H."/>
            <person name="Rokhsar D.S."/>
        </authorList>
    </citation>
    <scope>NUCLEOTIDE SEQUENCE [LARGE SCALE GENOMIC DNA]</scope>
    <source>
        <strain evidence="14">cv. DUN x IM62</strain>
    </source>
</reference>
<dbReference type="InterPro" id="IPR013083">
    <property type="entry name" value="Znf_RING/FYVE/PHD"/>
</dbReference>
<dbReference type="Proteomes" id="UP000030748">
    <property type="component" value="Unassembled WGS sequence"/>
</dbReference>
<accession>A0A022PWJ5</accession>
<feature type="non-terminal residue" evidence="13">
    <location>
        <position position="133"/>
    </location>
</feature>
<dbReference type="EMBL" id="KI632259">
    <property type="protein sequence ID" value="EYU20747.1"/>
    <property type="molecule type" value="Genomic_DNA"/>
</dbReference>
<dbReference type="PANTHER" id="PTHR46905">
    <property type="entry name" value="RING-H2 FINGER PROTEIN ATL78"/>
    <property type="match status" value="1"/>
</dbReference>
<keyword evidence="14" id="KW-1185">Reference proteome</keyword>
<evidence type="ECO:0000256" key="8">
    <source>
        <dbReference type="ARBA" id="ARBA00022989"/>
    </source>
</evidence>
<proteinExistence type="inferred from homology"/>
<dbReference type="PANTHER" id="PTHR46905:SF1">
    <property type="entry name" value="RING-TYPE E3 UBIQUITIN TRANSFERASE"/>
    <property type="match status" value="1"/>
</dbReference>
<feature type="domain" description="RING-type" evidence="12">
    <location>
        <begin position="106"/>
        <end position="132"/>
    </location>
</feature>
<gene>
    <name evidence="13" type="ORF">MIMGU_mgv1a026398mg</name>
</gene>
<dbReference type="GO" id="GO:0061630">
    <property type="term" value="F:ubiquitin protein ligase activity"/>
    <property type="evidence" value="ECO:0000318"/>
    <property type="project" value="GO_Central"/>
</dbReference>
<dbReference type="STRING" id="4155.A0A022PWJ5"/>
<comment type="catalytic activity">
    <reaction evidence="1">
        <text>S-ubiquitinyl-[E2 ubiquitin-conjugating enzyme]-L-cysteine + [acceptor protein]-L-lysine = [E2 ubiquitin-conjugating enzyme]-L-cysteine + N(6)-ubiquitinyl-[acceptor protein]-L-lysine.</text>
        <dbReference type="EC" id="2.3.2.27"/>
    </reaction>
</comment>
<dbReference type="InterPro" id="IPR044602">
    <property type="entry name" value="ATL10/ATL72-79-like"/>
</dbReference>
<keyword evidence="5 11" id="KW-0812">Transmembrane</keyword>
<dbReference type="GO" id="GO:0016020">
    <property type="term" value="C:membrane"/>
    <property type="evidence" value="ECO:0007669"/>
    <property type="project" value="UniProtKB-SubCell"/>
</dbReference>
<evidence type="ECO:0000256" key="9">
    <source>
        <dbReference type="ARBA" id="ARBA00023136"/>
    </source>
</evidence>
<keyword evidence="7" id="KW-0862">Zinc</keyword>
<protein>
    <recommendedName>
        <fullName evidence="3">RING-type E3 ubiquitin transferase</fullName>
        <ecNumber evidence="3">2.3.2.27</ecNumber>
    </recommendedName>
</protein>
<keyword evidence="6" id="KW-0479">Metal-binding</keyword>
<evidence type="ECO:0000256" key="3">
    <source>
        <dbReference type="ARBA" id="ARBA00012483"/>
    </source>
</evidence>
<evidence type="ECO:0000256" key="2">
    <source>
        <dbReference type="ARBA" id="ARBA00004167"/>
    </source>
</evidence>
<evidence type="ECO:0000256" key="10">
    <source>
        <dbReference type="ARBA" id="ARBA00024209"/>
    </source>
</evidence>
<comment type="subcellular location">
    <subcellularLocation>
        <location evidence="2">Membrane</location>
        <topology evidence="2">Single-pass membrane protein</topology>
    </subcellularLocation>
</comment>
<comment type="similarity">
    <text evidence="10">Belongs to the RING-type zinc finger family. ATL subfamily.</text>
</comment>
<evidence type="ECO:0000256" key="11">
    <source>
        <dbReference type="SAM" id="Phobius"/>
    </source>
</evidence>
<keyword evidence="9 11" id="KW-0472">Membrane</keyword>
<dbReference type="AlphaFoldDB" id="A0A022PWJ5"/>
<evidence type="ECO:0000256" key="1">
    <source>
        <dbReference type="ARBA" id="ARBA00000900"/>
    </source>
</evidence>
<evidence type="ECO:0000313" key="14">
    <source>
        <dbReference type="Proteomes" id="UP000030748"/>
    </source>
</evidence>
<evidence type="ECO:0000256" key="6">
    <source>
        <dbReference type="ARBA" id="ARBA00022723"/>
    </source>
</evidence>
<sequence length="133" mass="14237">MRQIPYLGAGASSAKVGSAVYISPPAATSTSAALACVGTFQALVLVILVCTLICAVAFNAVIRYMCARRRQPRTPANRKADLGCATAEQEPEIPFFICSEGMELAECPICLSEFAIGERIRVLEKCSHGFHLQ</sequence>
<dbReference type="InterPro" id="IPR001841">
    <property type="entry name" value="Znf_RING"/>
</dbReference>
<feature type="transmembrane region" description="Helical" evidence="11">
    <location>
        <begin position="42"/>
        <end position="62"/>
    </location>
</feature>
<dbReference type="SUPFAM" id="SSF57850">
    <property type="entry name" value="RING/U-box"/>
    <property type="match status" value="1"/>
</dbReference>
<dbReference type="EC" id="2.3.2.27" evidence="3"/>
<organism evidence="13 14">
    <name type="scientific">Erythranthe guttata</name>
    <name type="common">Yellow monkey flower</name>
    <name type="synonym">Mimulus guttatus</name>
    <dbReference type="NCBI Taxonomy" id="4155"/>
    <lineage>
        <taxon>Eukaryota</taxon>
        <taxon>Viridiplantae</taxon>
        <taxon>Streptophyta</taxon>
        <taxon>Embryophyta</taxon>
        <taxon>Tracheophyta</taxon>
        <taxon>Spermatophyta</taxon>
        <taxon>Magnoliopsida</taxon>
        <taxon>eudicotyledons</taxon>
        <taxon>Gunneridae</taxon>
        <taxon>Pentapetalae</taxon>
        <taxon>asterids</taxon>
        <taxon>lamiids</taxon>
        <taxon>Lamiales</taxon>
        <taxon>Phrymaceae</taxon>
        <taxon>Erythranthe</taxon>
    </lineage>
</organism>
<evidence type="ECO:0000256" key="4">
    <source>
        <dbReference type="ARBA" id="ARBA00022679"/>
    </source>
</evidence>
<evidence type="ECO:0000313" key="13">
    <source>
        <dbReference type="EMBL" id="EYU20747.1"/>
    </source>
</evidence>
<dbReference type="GO" id="GO:0046872">
    <property type="term" value="F:metal ion binding"/>
    <property type="evidence" value="ECO:0007669"/>
    <property type="project" value="UniProtKB-KW"/>
</dbReference>